<dbReference type="EMBL" id="WNXD01000002">
    <property type="protein sequence ID" value="MBB2145676.1"/>
    <property type="molecule type" value="Genomic_DNA"/>
</dbReference>
<evidence type="ECO:0000259" key="8">
    <source>
        <dbReference type="Pfam" id="PF01694"/>
    </source>
</evidence>
<reference evidence="10" key="1">
    <citation type="submission" date="2019-11" db="EMBL/GenBank/DDBJ databases">
        <title>Description of Pedobacter sp. LMG 31464T.</title>
        <authorList>
            <person name="Carlier A."/>
            <person name="Qi S."/>
            <person name="Vandamme P."/>
        </authorList>
    </citation>
    <scope>NUCLEOTIDE SEQUENCE</scope>
    <source>
        <strain evidence="10">LMG 31464</strain>
    </source>
</reference>
<dbReference type="SUPFAM" id="SSF144091">
    <property type="entry name" value="Rhomboid-like"/>
    <property type="match status" value="1"/>
</dbReference>
<dbReference type="AlphaFoldDB" id="A0A923DZ05"/>
<feature type="domain" description="DUF6576" evidence="9">
    <location>
        <begin position="248"/>
        <end position="280"/>
    </location>
</feature>
<evidence type="ECO:0000256" key="5">
    <source>
        <dbReference type="ARBA" id="ARBA00022989"/>
    </source>
</evidence>
<dbReference type="Pfam" id="PF20216">
    <property type="entry name" value="DUF6576"/>
    <property type="match status" value="1"/>
</dbReference>
<evidence type="ECO:0000256" key="4">
    <source>
        <dbReference type="ARBA" id="ARBA00022801"/>
    </source>
</evidence>
<evidence type="ECO:0000256" key="3">
    <source>
        <dbReference type="ARBA" id="ARBA00022692"/>
    </source>
</evidence>
<proteinExistence type="inferred from homology"/>
<dbReference type="GO" id="GO:0004252">
    <property type="term" value="F:serine-type endopeptidase activity"/>
    <property type="evidence" value="ECO:0007669"/>
    <property type="project" value="InterPro"/>
</dbReference>
<accession>A0A923DZ05</accession>
<feature type="domain" description="Peptidase S54 rhomboid" evidence="8">
    <location>
        <begin position="70"/>
        <end position="216"/>
    </location>
</feature>
<feature type="transmembrane region" description="Helical" evidence="7">
    <location>
        <begin position="20"/>
        <end position="45"/>
    </location>
</feature>
<evidence type="ECO:0000259" key="9">
    <source>
        <dbReference type="Pfam" id="PF20216"/>
    </source>
</evidence>
<gene>
    <name evidence="10" type="ORF">GM921_09280</name>
</gene>
<dbReference type="InterPro" id="IPR050925">
    <property type="entry name" value="Rhomboid_protease_S54"/>
</dbReference>
<keyword evidence="10" id="KW-0645">Protease</keyword>
<dbReference type="GO" id="GO:0006508">
    <property type="term" value="P:proteolysis"/>
    <property type="evidence" value="ECO:0007669"/>
    <property type="project" value="UniProtKB-KW"/>
</dbReference>
<evidence type="ECO:0000256" key="2">
    <source>
        <dbReference type="ARBA" id="ARBA00009045"/>
    </source>
</evidence>
<dbReference type="InterPro" id="IPR022764">
    <property type="entry name" value="Peptidase_S54_rhomboid_dom"/>
</dbReference>
<keyword evidence="5 7" id="KW-1133">Transmembrane helix</keyword>
<dbReference type="Pfam" id="PF01694">
    <property type="entry name" value="Rhomboid"/>
    <property type="match status" value="1"/>
</dbReference>
<protein>
    <submittedName>
        <fullName evidence="10">Rhomboid family intramembrane serine protease</fullName>
    </submittedName>
</protein>
<evidence type="ECO:0000256" key="6">
    <source>
        <dbReference type="ARBA" id="ARBA00023136"/>
    </source>
</evidence>
<organism evidence="10 11">
    <name type="scientific">Pedobacter planticolens</name>
    <dbReference type="NCBI Taxonomy" id="2679964"/>
    <lineage>
        <taxon>Bacteria</taxon>
        <taxon>Pseudomonadati</taxon>
        <taxon>Bacteroidota</taxon>
        <taxon>Sphingobacteriia</taxon>
        <taxon>Sphingobacteriales</taxon>
        <taxon>Sphingobacteriaceae</taxon>
        <taxon>Pedobacter</taxon>
    </lineage>
</organism>
<keyword evidence="3 7" id="KW-0812">Transmembrane</keyword>
<name>A0A923DZ05_9SPHI</name>
<evidence type="ECO:0000256" key="1">
    <source>
        <dbReference type="ARBA" id="ARBA00004141"/>
    </source>
</evidence>
<evidence type="ECO:0000256" key="7">
    <source>
        <dbReference type="SAM" id="Phobius"/>
    </source>
</evidence>
<sequence>MVSNLWLDFKLKFFKSDSVVLPYIGINTIIFVLVSIFSLISFLAGQQGFITNLINEYITFPASSNLWLTRFYTVLTYQFFHADFFHVLFNMLWLYWMGQLFLDFLKPRQFHFVYFAGGVFGAIFFALIYNVLPAYKSFADSAILIGASASVMAIFTAITTLVPNFSIHLLLIGPIRIKYLLAVYIFLDIIAIEKFDGGSLSHLGGALLGFIYIKLLQNGTDITKIFERKPKLKVVRNENVKKQEFVVNQKEIDAILDKISKTGYDKLSRDEKETLFKASKN</sequence>
<dbReference type="Gene3D" id="1.20.1540.10">
    <property type="entry name" value="Rhomboid-like"/>
    <property type="match status" value="1"/>
</dbReference>
<feature type="transmembrane region" description="Helical" evidence="7">
    <location>
        <begin position="169"/>
        <end position="187"/>
    </location>
</feature>
<evidence type="ECO:0000313" key="10">
    <source>
        <dbReference type="EMBL" id="MBB2145676.1"/>
    </source>
</evidence>
<keyword evidence="6 7" id="KW-0472">Membrane</keyword>
<dbReference type="PANTHER" id="PTHR43731">
    <property type="entry name" value="RHOMBOID PROTEASE"/>
    <property type="match status" value="1"/>
</dbReference>
<dbReference type="InterPro" id="IPR046483">
    <property type="entry name" value="DUF6576"/>
</dbReference>
<dbReference type="GO" id="GO:0016020">
    <property type="term" value="C:membrane"/>
    <property type="evidence" value="ECO:0007669"/>
    <property type="project" value="UniProtKB-SubCell"/>
</dbReference>
<feature type="transmembrane region" description="Helical" evidence="7">
    <location>
        <begin position="112"/>
        <end position="132"/>
    </location>
</feature>
<comment type="subcellular location">
    <subcellularLocation>
        <location evidence="1">Membrane</location>
        <topology evidence="1">Multi-pass membrane protein</topology>
    </subcellularLocation>
</comment>
<dbReference type="InterPro" id="IPR035952">
    <property type="entry name" value="Rhomboid-like_sf"/>
</dbReference>
<keyword evidence="11" id="KW-1185">Reference proteome</keyword>
<comment type="similarity">
    <text evidence="2">Belongs to the peptidase S54 family.</text>
</comment>
<dbReference type="Proteomes" id="UP000601055">
    <property type="component" value="Unassembled WGS sequence"/>
</dbReference>
<dbReference type="PANTHER" id="PTHR43731:SF14">
    <property type="entry name" value="PRESENILIN-ASSOCIATED RHOMBOID-LIKE PROTEIN, MITOCHONDRIAL"/>
    <property type="match status" value="1"/>
</dbReference>
<comment type="caution">
    <text evidence="10">The sequence shown here is derived from an EMBL/GenBank/DDBJ whole genome shotgun (WGS) entry which is preliminary data.</text>
</comment>
<feature type="transmembrane region" description="Helical" evidence="7">
    <location>
        <begin position="138"/>
        <end position="162"/>
    </location>
</feature>
<keyword evidence="4" id="KW-0378">Hydrolase</keyword>
<feature type="transmembrane region" description="Helical" evidence="7">
    <location>
        <begin position="84"/>
        <end position="105"/>
    </location>
</feature>
<evidence type="ECO:0000313" key="11">
    <source>
        <dbReference type="Proteomes" id="UP000601055"/>
    </source>
</evidence>